<name>H2ZEL9_CIOSA</name>
<evidence type="ECO:0000259" key="13">
    <source>
        <dbReference type="Pfam" id="PF11721"/>
    </source>
</evidence>
<dbReference type="PANTHER" id="PTHR13460">
    <property type="match status" value="1"/>
</dbReference>
<reference evidence="14" key="3">
    <citation type="submission" date="2025-09" db="UniProtKB">
        <authorList>
            <consortium name="Ensembl"/>
        </authorList>
    </citation>
    <scope>IDENTIFICATION</scope>
</reference>
<evidence type="ECO:0000256" key="11">
    <source>
        <dbReference type="SAM" id="Phobius"/>
    </source>
</evidence>
<accession>H2ZEL9</accession>
<evidence type="ECO:0000256" key="3">
    <source>
        <dbReference type="ARBA" id="ARBA00022692"/>
    </source>
</evidence>
<dbReference type="GeneTree" id="ENSGT00390000016504"/>
<feature type="domain" description="Malectin" evidence="13">
    <location>
        <begin position="21"/>
        <end position="179"/>
    </location>
</feature>
<evidence type="ECO:0000256" key="4">
    <source>
        <dbReference type="ARBA" id="ARBA00022729"/>
    </source>
</evidence>
<feature type="region of interest" description="Disordered" evidence="10">
    <location>
        <begin position="224"/>
        <end position="281"/>
    </location>
</feature>
<keyword evidence="4 12" id="KW-0732">Signal</keyword>
<dbReference type="Proteomes" id="UP000007875">
    <property type="component" value="Unassembled WGS sequence"/>
</dbReference>
<evidence type="ECO:0000256" key="6">
    <source>
        <dbReference type="ARBA" id="ARBA00022989"/>
    </source>
</evidence>
<evidence type="ECO:0000256" key="1">
    <source>
        <dbReference type="ARBA" id="ARBA00004115"/>
    </source>
</evidence>
<evidence type="ECO:0000256" key="9">
    <source>
        <dbReference type="ARBA" id="ARBA00023277"/>
    </source>
</evidence>
<feature type="chain" id="PRO_5003578464" description="Malectin domain-containing protein" evidence="12">
    <location>
        <begin position="17"/>
        <end position="306"/>
    </location>
</feature>
<dbReference type="OMA" id="PNPYSMD"/>
<keyword evidence="15" id="KW-1185">Reference proteome</keyword>
<evidence type="ECO:0000256" key="8">
    <source>
        <dbReference type="ARBA" id="ARBA00023180"/>
    </source>
</evidence>
<keyword evidence="7 11" id="KW-0472">Membrane</keyword>
<evidence type="ECO:0000256" key="12">
    <source>
        <dbReference type="SAM" id="SignalP"/>
    </source>
</evidence>
<dbReference type="Ensembl" id="ENSCSAVT00000016215.1">
    <property type="protein sequence ID" value="ENSCSAVP00000016035.1"/>
    <property type="gene ID" value="ENSCSAVG00000009445.1"/>
</dbReference>
<dbReference type="STRING" id="51511.ENSCSAVP00000016035"/>
<comment type="subcellular location">
    <subcellularLocation>
        <location evidence="1">Endoplasmic reticulum membrane</location>
        <topology evidence="1">Single-pass type I membrane protein</topology>
    </subcellularLocation>
</comment>
<dbReference type="FunCoup" id="H2ZEL9">
    <property type="interactions" value="22"/>
</dbReference>
<protein>
    <recommendedName>
        <fullName evidence="13">Malectin domain-containing protein</fullName>
    </recommendedName>
</protein>
<sequence length="306" mass="33770">ITLLAILCTVPTVITAEGGQVVYAVNAGGENHVDSNGISYLADPIQVGTNSDYGRRQSISRAQPEDGLLYQTERWHDSSFSYNIPVKDDGDYVLVLKFAEVYFYGPNLKVFNIQLNDHSIVQDLDIFNLVGHSTAHDEIIPLSIKKGKLSVMGEYSTFNGILKLEMVKGAADNPKICAFYLMKGSVSGKSYFEVNTEQTTHRLNILYKLASSKNYVPKLPEIKKKLSPDEDGVDDDEQVEEDDDDSTEDHTDQKKSSTQSQSSRKSKLKSGPPAADPYAEDSGSLVMPIMIAFGLFIPTVICLCRL</sequence>
<keyword evidence="8" id="KW-0325">Glycoprotein</keyword>
<dbReference type="GO" id="GO:0030246">
    <property type="term" value="F:carbohydrate binding"/>
    <property type="evidence" value="ECO:0007669"/>
    <property type="project" value="InterPro"/>
</dbReference>
<dbReference type="Gene3D" id="2.60.120.430">
    <property type="entry name" value="Galactose-binding lectin"/>
    <property type="match status" value="1"/>
</dbReference>
<reference evidence="15" key="1">
    <citation type="submission" date="2003-08" db="EMBL/GenBank/DDBJ databases">
        <authorList>
            <person name="Birren B."/>
            <person name="Nusbaum C."/>
            <person name="Abebe A."/>
            <person name="Abouelleil A."/>
            <person name="Adekoya E."/>
            <person name="Ait-zahra M."/>
            <person name="Allen N."/>
            <person name="Allen T."/>
            <person name="An P."/>
            <person name="Anderson M."/>
            <person name="Anderson S."/>
            <person name="Arachchi H."/>
            <person name="Armbruster J."/>
            <person name="Bachantsang P."/>
            <person name="Baldwin J."/>
            <person name="Barry A."/>
            <person name="Bayul T."/>
            <person name="Blitshsteyn B."/>
            <person name="Bloom T."/>
            <person name="Blye J."/>
            <person name="Boguslavskiy L."/>
            <person name="Borowsky M."/>
            <person name="Boukhgalter B."/>
            <person name="Brunache A."/>
            <person name="Butler J."/>
            <person name="Calixte N."/>
            <person name="Calvo S."/>
            <person name="Camarata J."/>
            <person name="Campo K."/>
            <person name="Chang J."/>
            <person name="Cheshatsang Y."/>
            <person name="Citroen M."/>
            <person name="Collymore A."/>
            <person name="Considine T."/>
            <person name="Cook A."/>
            <person name="Cooke P."/>
            <person name="Corum B."/>
            <person name="Cuomo C."/>
            <person name="David R."/>
            <person name="Dawoe T."/>
            <person name="Degray S."/>
            <person name="Dodge S."/>
            <person name="Dooley K."/>
            <person name="Dorje P."/>
            <person name="Dorjee K."/>
            <person name="Dorris L."/>
            <person name="Duffey N."/>
            <person name="Dupes A."/>
            <person name="Elkins T."/>
            <person name="Engels R."/>
            <person name="Erickson J."/>
            <person name="Farina A."/>
            <person name="Faro S."/>
            <person name="Ferreira P."/>
            <person name="Fischer H."/>
            <person name="Fitzgerald M."/>
            <person name="Foley K."/>
            <person name="Gage D."/>
            <person name="Galagan J."/>
            <person name="Gearin G."/>
            <person name="Gnerre S."/>
            <person name="Gnirke A."/>
            <person name="Goyette A."/>
            <person name="Graham J."/>
            <person name="Grandbois E."/>
            <person name="Gyaltsen K."/>
            <person name="Hafez N."/>
            <person name="Hagopian D."/>
            <person name="Hagos B."/>
            <person name="Hall J."/>
            <person name="Hatcher B."/>
            <person name="Heller A."/>
            <person name="Higgins H."/>
            <person name="Honan T."/>
            <person name="Horn A."/>
            <person name="Houde N."/>
            <person name="Hughes L."/>
            <person name="Hulme W."/>
            <person name="Husby E."/>
            <person name="Iliev I."/>
            <person name="Jaffe D."/>
            <person name="Jones C."/>
            <person name="Kamal M."/>
            <person name="Kamat A."/>
            <person name="Kamvysselis M."/>
            <person name="Karlsson E."/>
            <person name="Kells C."/>
            <person name="Kieu A."/>
            <person name="Kisner P."/>
            <person name="Kodira C."/>
            <person name="Kulbokas E."/>
            <person name="Labutti K."/>
            <person name="Lama D."/>
            <person name="Landers T."/>
            <person name="Leger J."/>
            <person name="Levine S."/>
            <person name="Lewis D."/>
            <person name="Lewis T."/>
            <person name="Lindblad-toh K."/>
            <person name="Liu X."/>
            <person name="Lokyitsang T."/>
            <person name="Lokyitsang Y."/>
            <person name="Lucien O."/>
            <person name="Lui A."/>
            <person name="Ma L.J."/>
            <person name="Mabbitt R."/>
            <person name="Macdonald J."/>
            <person name="Maclean C."/>
            <person name="Major J."/>
            <person name="Manning J."/>
            <person name="Marabella R."/>
            <person name="Maru K."/>
            <person name="Matthews C."/>
            <person name="Mauceli E."/>
            <person name="Mccarthy M."/>
            <person name="Mcdonough S."/>
            <person name="Mcghee T."/>
            <person name="Meldrim J."/>
            <person name="Meneus L."/>
            <person name="Mesirov J."/>
            <person name="Mihalev A."/>
            <person name="Mihova T."/>
            <person name="Mikkelsen T."/>
            <person name="Mlenga V."/>
            <person name="Moru K."/>
            <person name="Mozes J."/>
            <person name="Mulrain L."/>
            <person name="Munson G."/>
            <person name="Naylor J."/>
            <person name="Newes C."/>
            <person name="Nguyen C."/>
            <person name="Nguyen N."/>
            <person name="Nguyen T."/>
            <person name="Nicol R."/>
            <person name="Nielsen C."/>
            <person name="Nizzari M."/>
            <person name="Norbu C."/>
            <person name="Norbu N."/>
            <person name="O'donnell P."/>
            <person name="Okoawo O."/>
            <person name="O'leary S."/>
            <person name="Omotosho B."/>
            <person name="O'neill K."/>
            <person name="Osman S."/>
            <person name="Parker S."/>
            <person name="Perrin D."/>
            <person name="Phunkhang P."/>
            <person name="Piqani B."/>
            <person name="Purcell S."/>
            <person name="Rachupka T."/>
            <person name="Ramasamy U."/>
            <person name="Rameau R."/>
            <person name="Ray V."/>
            <person name="Raymond C."/>
            <person name="Retta R."/>
            <person name="Richardson S."/>
            <person name="Rise C."/>
            <person name="Rodriguez J."/>
            <person name="Rogers J."/>
            <person name="Rogov P."/>
            <person name="Rutman M."/>
            <person name="Schupbach R."/>
            <person name="Seaman C."/>
            <person name="Settipalli S."/>
            <person name="Sharpe T."/>
            <person name="Sheridan J."/>
            <person name="Sherpa N."/>
            <person name="Shi J."/>
            <person name="Smirnov S."/>
            <person name="Smith C."/>
            <person name="Sougnez C."/>
            <person name="Spencer B."/>
            <person name="Stalker J."/>
            <person name="Stange-thomann N."/>
            <person name="Stavropoulos S."/>
            <person name="Stetson K."/>
            <person name="Stone C."/>
            <person name="Stone S."/>
            <person name="Stubbs M."/>
            <person name="Talamas J."/>
            <person name="Tchuinga P."/>
            <person name="Tenzing P."/>
            <person name="Tesfaye S."/>
            <person name="Theodore J."/>
            <person name="Thoulutsang Y."/>
            <person name="Topham K."/>
            <person name="Towey S."/>
            <person name="Tsamla T."/>
            <person name="Tsomo N."/>
            <person name="Vallee D."/>
            <person name="Vassiliev H."/>
            <person name="Venkataraman V."/>
            <person name="Vinson J."/>
            <person name="Vo A."/>
            <person name="Wade C."/>
            <person name="Wang S."/>
            <person name="Wangchuk T."/>
            <person name="Wangdi T."/>
            <person name="Whittaker C."/>
            <person name="Wilkinson J."/>
            <person name="Wu Y."/>
            <person name="Wyman D."/>
            <person name="Yadav S."/>
            <person name="Yang S."/>
            <person name="Yang X."/>
            <person name="Yeager S."/>
            <person name="Yee E."/>
            <person name="Young G."/>
            <person name="Zainoun J."/>
            <person name="Zembeck L."/>
            <person name="Zimmer A."/>
            <person name="Zody M."/>
            <person name="Lander E."/>
        </authorList>
    </citation>
    <scope>NUCLEOTIDE SEQUENCE [LARGE SCALE GENOMIC DNA]</scope>
</reference>
<evidence type="ECO:0000313" key="15">
    <source>
        <dbReference type="Proteomes" id="UP000007875"/>
    </source>
</evidence>
<dbReference type="PANTHER" id="PTHR13460:SF0">
    <property type="entry name" value="MALECTIN"/>
    <property type="match status" value="1"/>
</dbReference>
<reference evidence="14" key="2">
    <citation type="submission" date="2025-08" db="UniProtKB">
        <authorList>
            <consortium name="Ensembl"/>
        </authorList>
    </citation>
    <scope>IDENTIFICATION</scope>
</reference>
<keyword evidence="9" id="KW-0119">Carbohydrate metabolism</keyword>
<organism evidence="14 15">
    <name type="scientific">Ciona savignyi</name>
    <name type="common">Pacific transparent sea squirt</name>
    <dbReference type="NCBI Taxonomy" id="51511"/>
    <lineage>
        <taxon>Eukaryota</taxon>
        <taxon>Metazoa</taxon>
        <taxon>Chordata</taxon>
        <taxon>Tunicata</taxon>
        <taxon>Ascidiacea</taxon>
        <taxon>Phlebobranchia</taxon>
        <taxon>Cionidae</taxon>
        <taxon>Ciona</taxon>
    </lineage>
</organism>
<dbReference type="Pfam" id="PF11721">
    <property type="entry name" value="Malectin"/>
    <property type="match status" value="1"/>
</dbReference>
<evidence type="ECO:0000256" key="5">
    <source>
        <dbReference type="ARBA" id="ARBA00022824"/>
    </source>
</evidence>
<evidence type="ECO:0000256" key="10">
    <source>
        <dbReference type="SAM" id="MobiDB-lite"/>
    </source>
</evidence>
<evidence type="ECO:0000256" key="7">
    <source>
        <dbReference type="ARBA" id="ARBA00023136"/>
    </source>
</evidence>
<dbReference type="InParanoid" id="H2ZEL9"/>
<dbReference type="AlphaFoldDB" id="H2ZEL9"/>
<proteinExistence type="inferred from homology"/>
<evidence type="ECO:0000313" key="14">
    <source>
        <dbReference type="Ensembl" id="ENSCSAVP00000016035.1"/>
    </source>
</evidence>
<feature type="signal peptide" evidence="12">
    <location>
        <begin position="1"/>
        <end position="16"/>
    </location>
</feature>
<dbReference type="eggNOG" id="KOG3593">
    <property type="taxonomic scope" value="Eukaryota"/>
</dbReference>
<dbReference type="InterPro" id="IPR039155">
    <property type="entry name" value="MLEC"/>
</dbReference>
<comment type="similarity">
    <text evidence="2">Belongs to the malectin family.</text>
</comment>
<keyword evidence="6 11" id="KW-1133">Transmembrane helix</keyword>
<feature type="transmembrane region" description="Helical" evidence="11">
    <location>
        <begin position="285"/>
        <end position="304"/>
    </location>
</feature>
<dbReference type="GO" id="GO:0005789">
    <property type="term" value="C:endoplasmic reticulum membrane"/>
    <property type="evidence" value="ECO:0007669"/>
    <property type="project" value="UniProtKB-SubCell"/>
</dbReference>
<evidence type="ECO:0000256" key="2">
    <source>
        <dbReference type="ARBA" id="ARBA00009141"/>
    </source>
</evidence>
<keyword evidence="5" id="KW-0256">Endoplasmic reticulum</keyword>
<feature type="compositionally biased region" description="Acidic residues" evidence="10">
    <location>
        <begin position="229"/>
        <end position="247"/>
    </location>
</feature>
<dbReference type="InterPro" id="IPR021720">
    <property type="entry name" value="Malectin_dom"/>
</dbReference>
<keyword evidence="3 11" id="KW-0812">Transmembrane</keyword>